<accession>A0A0D6QV74</accession>
<evidence type="ECO:0000313" key="8">
    <source>
        <dbReference type="EMBL" id="JAG94366.1"/>
    </source>
</evidence>
<evidence type="ECO:0000256" key="4">
    <source>
        <dbReference type="ARBA" id="ARBA00022968"/>
    </source>
</evidence>
<evidence type="ECO:0000256" key="3">
    <source>
        <dbReference type="ARBA" id="ARBA00022676"/>
    </source>
</evidence>
<keyword evidence="5" id="KW-0333">Golgi apparatus</keyword>
<feature type="chain" id="PRO_5002311257" description="Exostosin GT47 domain-containing protein" evidence="6">
    <location>
        <begin position="31"/>
        <end position="506"/>
    </location>
</feature>
<name>A0A0D6QV74_ARACU</name>
<keyword evidence="3" id="KW-0808">Transferase</keyword>
<evidence type="ECO:0000256" key="5">
    <source>
        <dbReference type="ARBA" id="ARBA00023034"/>
    </source>
</evidence>
<evidence type="ECO:0000259" key="7">
    <source>
        <dbReference type="Pfam" id="PF03016"/>
    </source>
</evidence>
<dbReference type="GO" id="GO:0016757">
    <property type="term" value="F:glycosyltransferase activity"/>
    <property type="evidence" value="ECO:0007669"/>
    <property type="project" value="UniProtKB-KW"/>
</dbReference>
<sequence>MKKPQIPGRSGRPCRCVVFCLLVSAFTIWSFQHIGFPAEAADATGSSNLLQQGEEQGYENFTTRSSSEKLEFLPVEDEIRVPRSPEFESTEDACEGRRMYIHPLPPEFNDAILALCDAYESWTSFCEHAKNGGFGPRTHRRSRSWYRTDAYMLELIFHNRAKRYDCLTESSTEADVFFIPYYAGLDALRYLYGDEIERGADHGARLVQWLRDNASEAWQRRGGADHFVVMGRPAWDFSRPLGRADGWGTSILEAPPMLNVTSLVLESRAFPWQEQAVPYPTAFHPASSASLAMWMSRVRRSRRSFLFAFAGGGGTGTGPNIRHSIREECPAPDTVGPGDTPVRCLFISCDGERCDHDPGYLMRVMMKADFCLQPPGDTPTRRSTFDGIVAGCIPVFFEPQGAYTQYTWHLPAEPREYSVMIPKDEVIFGHAGIGDILGNVSRAEVARMRERVIGLIPRVVYRKPDAPGGAEFKDAFDVALEGVLRRVKSLQAGSMEQEYGSKQVFL</sequence>
<keyword evidence="6" id="KW-0732">Signal</keyword>
<dbReference type="InterPro" id="IPR040911">
    <property type="entry name" value="Exostosin_GT47"/>
</dbReference>
<protein>
    <recommendedName>
        <fullName evidence="7">Exostosin GT47 domain-containing protein</fullName>
    </recommendedName>
</protein>
<organism evidence="8">
    <name type="scientific">Araucaria cunninghamii</name>
    <name type="common">Hoop pine</name>
    <name type="synonym">Moreton Bay pine</name>
    <dbReference type="NCBI Taxonomy" id="56994"/>
    <lineage>
        <taxon>Eukaryota</taxon>
        <taxon>Viridiplantae</taxon>
        <taxon>Streptophyta</taxon>
        <taxon>Embryophyta</taxon>
        <taxon>Tracheophyta</taxon>
        <taxon>Spermatophyta</taxon>
        <taxon>Pinopsida</taxon>
        <taxon>Pinidae</taxon>
        <taxon>Conifers II</taxon>
        <taxon>Araucariales</taxon>
        <taxon>Araucariaceae</taxon>
        <taxon>Araucaria</taxon>
    </lineage>
</organism>
<reference evidence="8" key="1">
    <citation type="submission" date="2015-03" db="EMBL/GenBank/DDBJ databases">
        <title>A transcriptome of Araucaria cunninghamii, an australian fine timber species.</title>
        <authorList>
            <person name="Jing Yi C.J.Y."/>
            <person name="Yin San L.Y.S."/>
            <person name="Abdul Karim S.S."/>
            <person name="Wan Azmi N.N."/>
            <person name="Hercus R.R."/>
            <person name="Croft L.L."/>
        </authorList>
    </citation>
    <scope>NUCLEOTIDE SEQUENCE</scope>
    <source>
        <strain evidence="8">MI0301</strain>
        <tissue evidence="8">Leaf</tissue>
    </source>
</reference>
<dbReference type="EMBL" id="GCKF01043819">
    <property type="protein sequence ID" value="JAG94366.1"/>
    <property type="molecule type" value="Transcribed_RNA"/>
</dbReference>
<dbReference type="GO" id="GO:0000139">
    <property type="term" value="C:Golgi membrane"/>
    <property type="evidence" value="ECO:0007669"/>
    <property type="project" value="UniProtKB-SubCell"/>
</dbReference>
<keyword evidence="3" id="KW-0328">Glycosyltransferase</keyword>
<dbReference type="PANTHER" id="PTHR11062">
    <property type="entry name" value="EXOSTOSIN HEPARAN SULFATE GLYCOSYLTRANSFERASE -RELATED"/>
    <property type="match status" value="1"/>
</dbReference>
<evidence type="ECO:0000256" key="6">
    <source>
        <dbReference type="SAM" id="SignalP"/>
    </source>
</evidence>
<evidence type="ECO:0000256" key="1">
    <source>
        <dbReference type="ARBA" id="ARBA00004323"/>
    </source>
</evidence>
<keyword evidence="4" id="KW-0812">Transmembrane</keyword>
<feature type="signal peptide" evidence="6">
    <location>
        <begin position="1"/>
        <end position="30"/>
    </location>
</feature>
<dbReference type="PANTHER" id="PTHR11062:SF58">
    <property type="entry name" value="XYLOGLUCAN GALACTOSYLTRANSFERASE GT19-RELATED"/>
    <property type="match status" value="1"/>
</dbReference>
<dbReference type="InterPro" id="IPR004263">
    <property type="entry name" value="Exostosin"/>
</dbReference>
<feature type="domain" description="Exostosin GT47" evidence="7">
    <location>
        <begin position="94"/>
        <end position="426"/>
    </location>
</feature>
<evidence type="ECO:0000256" key="2">
    <source>
        <dbReference type="ARBA" id="ARBA00010271"/>
    </source>
</evidence>
<dbReference type="Pfam" id="PF03016">
    <property type="entry name" value="Exostosin_GT47"/>
    <property type="match status" value="1"/>
</dbReference>
<comment type="subcellular location">
    <subcellularLocation>
        <location evidence="1">Golgi apparatus membrane</location>
        <topology evidence="1">Single-pass type II membrane protein</topology>
    </subcellularLocation>
</comment>
<keyword evidence="4" id="KW-0735">Signal-anchor</keyword>
<comment type="similarity">
    <text evidence="2">Belongs to the glycosyltransferase 47 family.</text>
</comment>
<dbReference type="AlphaFoldDB" id="A0A0D6QV74"/>
<proteinExistence type="inferred from homology"/>